<dbReference type="EMBL" id="JAQIIO010000003">
    <property type="protein sequence ID" value="MDA5093954.1"/>
    <property type="molecule type" value="Genomic_DNA"/>
</dbReference>
<dbReference type="Proteomes" id="UP001528040">
    <property type="component" value="Unassembled WGS sequence"/>
</dbReference>
<reference evidence="1 2" key="1">
    <citation type="submission" date="2023-01" db="EMBL/GenBank/DDBJ databases">
        <authorList>
            <person name="Yoon J.-W."/>
        </authorList>
    </citation>
    <scope>NUCLEOTIDE SEQUENCE [LARGE SCALE GENOMIC DNA]</scope>
    <source>
        <strain evidence="1 2">KMU-50</strain>
    </source>
</reference>
<proteinExistence type="predicted"/>
<sequence length="41" mass="4754">MRRLISLLKELIFGAKLRHSIEKNKHAAAELDVVVREVLQK</sequence>
<keyword evidence="2" id="KW-1185">Reference proteome</keyword>
<comment type="caution">
    <text evidence="1">The sequence shown here is derived from an EMBL/GenBank/DDBJ whole genome shotgun (WGS) entry which is preliminary data.</text>
</comment>
<protein>
    <submittedName>
        <fullName evidence="1">Uncharacterized protein</fullName>
    </submittedName>
</protein>
<name>A0ABT4W0C6_9RHOB</name>
<dbReference type="RefSeq" id="WP_271053652.1">
    <property type="nucleotide sequence ID" value="NZ_JAQIIO010000003.1"/>
</dbReference>
<evidence type="ECO:0000313" key="1">
    <source>
        <dbReference type="EMBL" id="MDA5093954.1"/>
    </source>
</evidence>
<accession>A0ABT4W0C6</accession>
<evidence type="ECO:0000313" key="2">
    <source>
        <dbReference type="Proteomes" id="UP001528040"/>
    </source>
</evidence>
<gene>
    <name evidence="1" type="ORF">O2N63_07620</name>
</gene>
<organism evidence="1 2">
    <name type="scientific">Aliiroseovarius salicola</name>
    <dbReference type="NCBI Taxonomy" id="3009082"/>
    <lineage>
        <taxon>Bacteria</taxon>
        <taxon>Pseudomonadati</taxon>
        <taxon>Pseudomonadota</taxon>
        <taxon>Alphaproteobacteria</taxon>
        <taxon>Rhodobacterales</taxon>
        <taxon>Paracoccaceae</taxon>
        <taxon>Aliiroseovarius</taxon>
    </lineage>
</organism>